<dbReference type="InterPro" id="IPR036938">
    <property type="entry name" value="PAP2/HPO_sf"/>
</dbReference>
<protein>
    <recommendedName>
        <fullName evidence="4">Phosphatase PAP2 family protein</fullName>
    </recommendedName>
</protein>
<accession>A0A7W8EJJ8</accession>
<reference evidence="2 3" key="1">
    <citation type="submission" date="2020-08" db="EMBL/GenBank/DDBJ databases">
        <title>Genomic Encyclopedia of Type Strains, Phase IV (KMG-IV): sequencing the most valuable type-strain genomes for metagenomic binning, comparative biology and taxonomic classification.</title>
        <authorList>
            <person name="Goeker M."/>
        </authorList>
    </citation>
    <scope>NUCLEOTIDE SEQUENCE [LARGE SCALE GENOMIC DNA]</scope>
    <source>
        <strain evidence="2 3">DSM 45385</strain>
    </source>
</reference>
<evidence type="ECO:0000313" key="3">
    <source>
        <dbReference type="Proteomes" id="UP000568380"/>
    </source>
</evidence>
<sequence>MSRLSRIAAVLVLAALPITLTSTSAAARTGSAVDVALEWYDASALTVKLGGASAAATNSRVWAIGWSAATRALVRQPLAPAAYQQAALASAVHAALLDFAPPGKPQLDAVLAGTLARIPDGDAKERGIAAGKAATAALLAERAGDGLDPASIDAAYHPQPPAPGVWQPTPPANARGIQYGLRNAKPFLLASGSQFRPTPDALDSERYLRDMEEVRVYGAADSTARTPEQTAVAQFWATTPLPIFTQLLRGALEQKASWPLAARAGLVAAFHVASVDTQIATSDAKYAHVRWRPVTALRAAGYTGWTPLHETPPHPDYVSGHAAYAGAAEQILTALTGPRPARPITASSAVAPGADRTYSSWRQFTQENLDARVWSGIHTRNADDAGAQLGRRVALNSLLHLPGLLF</sequence>
<feature type="signal peptide" evidence="1">
    <location>
        <begin position="1"/>
        <end position="27"/>
    </location>
</feature>
<dbReference type="InterPro" id="IPR052559">
    <property type="entry name" value="V-haloperoxidase"/>
</dbReference>
<dbReference type="PANTHER" id="PTHR34599:SF1">
    <property type="entry name" value="PHOSPHATIDIC ACID PHOSPHATASE TYPE 2_HALOPEROXIDASE DOMAIN-CONTAINING PROTEIN"/>
    <property type="match status" value="1"/>
</dbReference>
<dbReference type="PANTHER" id="PTHR34599">
    <property type="entry name" value="PEROXIDASE-RELATED"/>
    <property type="match status" value="1"/>
</dbReference>
<dbReference type="Gene3D" id="1.10.606.20">
    <property type="match status" value="1"/>
</dbReference>
<dbReference type="RefSeq" id="WP_184969175.1">
    <property type="nucleotide sequence ID" value="NZ_JACHIN010000011.1"/>
</dbReference>
<feature type="chain" id="PRO_5038601896" description="Phosphatase PAP2 family protein" evidence="1">
    <location>
        <begin position="28"/>
        <end position="406"/>
    </location>
</feature>
<dbReference type="AlphaFoldDB" id="A0A7W8EJJ8"/>
<evidence type="ECO:0000256" key="1">
    <source>
        <dbReference type="SAM" id="SignalP"/>
    </source>
</evidence>
<proteinExistence type="predicted"/>
<comment type="caution">
    <text evidence="2">The sequence shown here is derived from an EMBL/GenBank/DDBJ whole genome shotgun (WGS) entry which is preliminary data.</text>
</comment>
<dbReference type="Proteomes" id="UP000568380">
    <property type="component" value="Unassembled WGS sequence"/>
</dbReference>
<evidence type="ECO:0000313" key="2">
    <source>
        <dbReference type="EMBL" id="MBB5081638.1"/>
    </source>
</evidence>
<dbReference type="CDD" id="cd03398">
    <property type="entry name" value="PAP2_haloperoxidase"/>
    <property type="match status" value="1"/>
</dbReference>
<evidence type="ECO:0008006" key="4">
    <source>
        <dbReference type="Google" id="ProtNLM"/>
    </source>
</evidence>
<keyword evidence="3" id="KW-1185">Reference proteome</keyword>
<dbReference type="EMBL" id="JACHIN010000011">
    <property type="protein sequence ID" value="MBB5081638.1"/>
    <property type="molecule type" value="Genomic_DNA"/>
</dbReference>
<dbReference type="SUPFAM" id="SSF48317">
    <property type="entry name" value="Acid phosphatase/Vanadium-dependent haloperoxidase"/>
    <property type="match status" value="1"/>
</dbReference>
<organism evidence="2 3">
    <name type="scientific">Nonomuraea endophytica</name>
    <dbReference type="NCBI Taxonomy" id="714136"/>
    <lineage>
        <taxon>Bacteria</taxon>
        <taxon>Bacillati</taxon>
        <taxon>Actinomycetota</taxon>
        <taxon>Actinomycetes</taxon>
        <taxon>Streptosporangiales</taxon>
        <taxon>Streptosporangiaceae</taxon>
        <taxon>Nonomuraea</taxon>
    </lineage>
</organism>
<keyword evidence="1" id="KW-0732">Signal</keyword>
<name>A0A7W8EJJ8_9ACTN</name>
<gene>
    <name evidence="2" type="ORF">HNR40_007133</name>
</gene>